<evidence type="ECO:0000259" key="4">
    <source>
        <dbReference type="PROSITE" id="PS50206"/>
    </source>
</evidence>
<evidence type="ECO:0000313" key="5">
    <source>
        <dbReference type="EMBL" id="SEJ74100.1"/>
    </source>
</evidence>
<gene>
    <name evidence="5" type="ORF">SAMN05192553_110113</name>
</gene>
<dbReference type="AlphaFoldDB" id="A0A1H7BIP7"/>
<keyword evidence="2" id="KW-0677">Repeat</keyword>
<evidence type="ECO:0000313" key="6">
    <source>
        <dbReference type="Proteomes" id="UP000199403"/>
    </source>
</evidence>
<dbReference type="Proteomes" id="UP000199403">
    <property type="component" value="Unassembled WGS sequence"/>
</dbReference>
<keyword evidence="5" id="KW-0670">Pyruvate</keyword>
<reference evidence="6" key="1">
    <citation type="submission" date="2016-10" db="EMBL/GenBank/DDBJ databases">
        <authorList>
            <person name="Varghese N."/>
            <person name="Submissions S."/>
        </authorList>
    </citation>
    <scope>NUCLEOTIDE SEQUENCE [LARGE SCALE GENOMIC DNA]</scope>
    <source>
        <strain evidence="6">IBRC-M 10761</strain>
    </source>
</reference>
<evidence type="ECO:0000256" key="3">
    <source>
        <dbReference type="SAM" id="MobiDB-lite"/>
    </source>
</evidence>
<dbReference type="SUPFAM" id="SSF52821">
    <property type="entry name" value="Rhodanese/Cell cycle control phosphatase"/>
    <property type="match status" value="2"/>
</dbReference>
<feature type="domain" description="Rhodanese" evidence="4">
    <location>
        <begin position="19"/>
        <end position="134"/>
    </location>
</feature>
<dbReference type="InterPro" id="IPR045078">
    <property type="entry name" value="TST/MPST-like"/>
</dbReference>
<dbReference type="InterPro" id="IPR001763">
    <property type="entry name" value="Rhodanese-like_dom"/>
</dbReference>
<dbReference type="CDD" id="cd01448">
    <property type="entry name" value="TST_Repeat_1"/>
    <property type="match status" value="1"/>
</dbReference>
<name>A0A1H7BIP7_9BACT</name>
<dbReference type="Pfam" id="PF00581">
    <property type="entry name" value="Rhodanese"/>
    <property type="match status" value="2"/>
</dbReference>
<protein>
    <submittedName>
        <fullName evidence="5">Thiosulfate/3-mercaptopyruvate sulfurtransferase</fullName>
    </submittedName>
</protein>
<dbReference type="OrthoDB" id="9770030at2"/>
<dbReference type="STRING" id="1416801.SAMN05192553_110113"/>
<dbReference type="PROSITE" id="PS50206">
    <property type="entry name" value="RHODANESE_3"/>
    <property type="match status" value="2"/>
</dbReference>
<evidence type="ECO:0000256" key="1">
    <source>
        <dbReference type="ARBA" id="ARBA00022679"/>
    </source>
</evidence>
<keyword evidence="1 5" id="KW-0808">Transferase</keyword>
<keyword evidence="6" id="KW-1185">Reference proteome</keyword>
<dbReference type="Gene3D" id="3.40.250.10">
    <property type="entry name" value="Rhodanese-like domain"/>
    <property type="match status" value="2"/>
</dbReference>
<dbReference type="PANTHER" id="PTHR11364">
    <property type="entry name" value="THIOSULFATE SULFERTANSFERASE"/>
    <property type="match status" value="1"/>
</dbReference>
<dbReference type="InterPro" id="IPR036873">
    <property type="entry name" value="Rhodanese-like_dom_sf"/>
</dbReference>
<evidence type="ECO:0000256" key="2">
    <source>
        <dbReference type="ARBA" id="ARBA00022737"/>
    </source>
</evidence>
<dbReference type="SMART" id="SM00450">
    <property type="entry name" value="RHOD"/>
    <property type="match status" value="2"/>
</dbReference>
<dbReference type="EMBL" id="FNZH01000010">
    <property type="protein sequence ID" value="SEJ74100.1"/>
    <property type="molecule type" value="Genomic_DNA"/>
</dbReference>
<accession>A0A1H7BIP7</accession>
<sequence>MKTGSQPLIPPTVLAALVKDPAVVLVDARFDKEAYKKQHLRGAIHVALNEDLSDIKENPAAGGRHPLPTPTDFGKTLGKLGIRPESRVIVYDDKQGGMSAARFWWMLTAVGHTQVQVVDGGLRAAVSAGFPTASGEEIPTPGPAYPVQQWQLPLADMEEVGAKAGAEDCRVIDVREAVRYSGATEPIDLVAGHIPGAINVPFSENLGADGFFLPADTLKAKYQEVLAGISPENTAVHCGSGVTACHTLLALAYAGLEIPKLYVGSWSEWSRNNRPIATEK</sequence>
<dbReference type="GO" id="GO:0004792">
    <property type="term" value="F:thiosulfate-cyanide sulfurtransferase activity"/>
    <property type="evidence" value="ECO:0007669"/>
    <property type="project" value="TreeGrafter"/>
</dbReference>
<feature type="domain" description="Rhodanese" evidence="4">
    <location>
        <begin position="165"/>
        <end position="278"/>
    </location>
</feature>
<dbReference type="RefSeq" id="WP_092178417.1">
    <property type="nucleotide sequence ID" value="NZ_FNZH01000010.1"/>
</dbReference>
<dbReference type="PANTHER" id="PTHR11364:SF27">
    <property type="entry name" value="SULFURTRANSFERASE"/>
    <property type="match status" value="1"/>
</dbReference>
<feature type="region of interest" description="Disordered" evidence="3">
    <location>
        <begin position="56"/>
        <end position="76"/>
    </location>
</feature>
<proteinExistence type="predicted"/>
<organism evidence="5 6">
    <name type="scientific">Cyclobacterium xiamenense</name>
    <dbReference type="NCBI Taxonomy" id="1297121"/>
    <lineage>
        <taxon>Bacteria</taxon>
        <taxon>Pseudomonadati</taxon>
        <taxon>Bacteroidota</taxon>
        <taxon>Cytophagia</taxon>
        <taxon>Cytophagales</taxon>
        <taxon>Cyclobacteriaceae</taxon>
        <taxon>Cyclobacterium</taxon>
    </lineage>
</organism>
<dbReference type="CDD" id="cd01449">
    <property type="entry name" value="TST_Repeat_2"/>
    <property type="match status" value="1"/>
</dbReference>